<dbReference type="PROSITE" id="PS51826">
    <property type="entry name" value="PSBD"/>
    <property type="match status" value="1"/>
</dbReference>
<dbReference type="GO" id="GO:0006086">
    <property type="term" value="P:pyruvate decarboxylation to acetyl-CoA"/>
    <property type="evidence" value="ECO:0007669"/>
    <property type="project" value="InterPro"/>
</dbReference>
<dbReference type="Pfam" id="PF00364">
    <property type="entry name" value="Biotin_lipoyl"/>
    <property type="match status" value="1"/>
</dbReference>
<dbReference type="Pfam" id="PF00198">
    <property type="entry name" value="2-oxoacid_dh"/>
    <property type="match status" value="1"/>
</dbReference>
<dbReference type="EC" id="2.3.1.-" evidence="4"/>
<accession>A0A2N9JM13</accession>
<dbReference type="PANTHER" id="PTHR23151:SF90">
    <property type="entry name" value="DIHYDROLIPOYLLYSINE-RESIDUE ACETYLTRANSFERASE COMPONENT OF PYRUVATE DEHYDROGENASE COMPLEX, MITOCHONDRIAL-RELATED"/>
    <property type="match status" value="1"/>
</dbReference>
<feature type="region of interest" description="Disordered" evidence="5">
    <location>
        <begin position="90"/>
        <end position="148"/>
    </location>
</feature>
<proteinExistence type="inferred from homology"/>
<dbReference type="InterPro" id="IPR003016">
    <property type="entry name" value="2-oxoA_DH_lipoyl-BS"/>
</dbReference>
<dbReference type="SUPFAM" id="SSF52777">
    <property type="entry name" value="CoA-dependent acyltransferases"/>
    <property type="match status" value="1"/>
</dbReference>
<evidence type="ECO:0000256" key="1">
    <source>
        <dbReference type="ARBA" id="ARBA00001938"/>
    </source>
</evidence>
<evidence type="ECO:0000256" key="3">
    <source>
        <dbReference type="ARBA" id="ARBA00022823"/>
    </source>
</evidence>
<dbReference type="InterPro" id="IPR036625">
    <property type="entry name" value="E3-bd_dom_sf"/>
</dbReference>
<keyword evidence="8" id="KW-0670">Pyruvate</keyword>
<feature type="domain" description="Peripheral subunit-binding (PSBD)" evidence="7">
    <location>
        <begin position="152"/>
        <end position="189"/>
    </location>
</feature>
<dbReference type="Gene3D" id="3.30.559.10">
    <property type="entry name" value="Chloramphenicol acetyltransferase-like domain"/>
    <property type="match status" value="1"/>
</dbReference>
<dbReference type="Gene3D" id="2.40.50.100">
    <property type="match status" value="1"/>
</dbReference>
<comment type="similarity">
    <text evidence="2 4">Belongs to the 2-oxoacid dehydrogenase family.</text>
</comment>
<keyword evidence="9" id="KW-1185">Reference proteome</keyword>
<protein>
    <recommendedName>
        <fullName evidence="4">Dihydrolipoamide acetyltransferase component of pyruvate dehydrogenase complex</fullName>
        <ecNumber evidence="4">2.3.1.-</ecNumber>
    </recommendedName>
</protein>
<dbReference type="SUPFAM" id="SSF51230">
    <property type="entry name" value="Single hybrid motif"/>
    <property type="match status" value="1"/>
</dbReference>
<evidence type="ECO:0000259" key="6">
    <source>
        <dbReference type="PROSITE" id="PS50968"/>
    </source>
</evidence>
<dbReference type="RefSeq" id="WP_105187224.1">
    <property type="nucleotide sequence ID" value="NZ_BAAAGO010000037.1"/>
</dbReference>
<organism evidence="8 9">
    <name type="scientific">Micropruina glycogenica</name>
    <dbReference type="NCBI Taxonomy" id="75385"/>
    <lineage>
        <taxon>Bacteria</taxon>
        <taxon>Bacillati</taxon>
        <taxon>Actinomycetota</taxon>
        <taxon>Actinomycetes</taxon>
        <taxon>Propionibacteriales</taxon>
        <taxon>Nocardioidaceae</taxon>
        <taxon>Micropruina</taxon>
    </lineage>
</organism>
<dbReference type="PROSITE" id="PS50968">
    <property type="entry name" value="BIOTINYL_LIPOYL"/>
    <property type="match status" value="1"/>
</dbReference>
<dbReference type="CDD" id="cd06849">
    <property type="entry name" value="lipoyl_domain"/>
    <property type="match status" value="1"/>
</dbReference>
<dbReference type="InterPro" id="IPR004167">
    <property type="entry name" value="PSBD"/>
</dbReference>
<gene>
    <name evidence="8" type="ORF">MPLG2_3766</name>
</gene>
<dbReference type="PROSITE" id="PS00189">
    <property type="entry name" value="LIPOYL"/>
    <property type="match status" value="1"/>
</dbReference>
<sequence>MPRIPLLMPKMSMTMEFGTVEQWLVEVGGPVSDGDAVVVVTTDKVDMDVESTCDGTLAEILAQSGDQVPVGEPIAYIETEKDDLLGDLFAPAAGEGASTGSTNGAGEADSAAPVDAVSDEPVDAPQPAAQIPASAGMTEASAGMTEATERPRAVPLARKLAAEAGIDLASVQPQGPNRTIRARDVRAALESAAPPNPAVIPAHAGISSAASATSGGVSTSSTSGELLGDAKSRRIRVATARVLDATALIPQFTVWRALDLTRLAVARKASLKGVSWNTILLRAYALMLREYPSLNGRWSGDGVRTNTHIGVALAIDTPNGLLAPVLRDPQDLGIKALDAAIKDLAAAVKAGKADPSVMGGGTGTVSNLGSFGVQRFNALLTPPQATALSLGTVEVQPVFDADGSIRARTVCEAGLTVDHRVADGADAARAFATMQEILDDPFLLLG</sequence>
<dbReference type="Pfam" id="PF02817">
    <property type="entry name" value="E3_binding"/>
    <property type="match status" value="1"/>
</dbReference>
<reference evidence="8 9" key="1">
    <citation type="submission" date="2018-02" db="EMBL/GenBank/DDBJ databases">
        <authorList>
            <person name="Cohen D.B."/>
            <person name="Kent A.D."/>
        </authorList>
    </citation>
    <scope>NUCLEOTIDE SEQUENCE [LARGE SCALE GENOMIC DNA]</scope>
    <source>
        <strain evidence="8">1</strain>
    </source>
</reference>
<feature type="domain" description="Lipoyl-binding" evidence="6">
    <location>
        <begin position="3"/>
        <end position="78"/>
    </location>
</feature>
<dbReference type="GO" id="GO:0016746">
    <property type="term" value="F:acyltransferase activity"/>
    <property type="evidence" value="ECO:0007669"/>
    <property type="project" value="UniProtKB-KW"/>
</dbReference>
<dbReference type="SUPFAM" id="SSF47005">
    <property type="entry name" value="Peripheral subunit-binding domain of 2-oxo acid dehydrogenase complex"/>
    <property type="match status" value="1"/>
</dbReference>
<evidence type="ECO:0000256" key="4">
    <source>
        <dbReference type="RuleBase" id="RU003423"/>
    </source>
</evidence>
<dbReference type="PANTHER" id="PTHR23151">
    <property type="entry name" value="DIHYDROLIPOAMIDE ACETYL/SUCCINYL-TRANSFERASE-RELATED"/>
    <property type="match status" value="1"/>
</dbReference>
<evidence type="ECO:0000256" key="5">
    <source>
        <dbReference type="SAM" id="MobiDB-lite"/>
    </source>
</evidence>
<dbReference type="InterPro" id="IPR023213">
    <property type="entry name" value="CAT-like_dom_sf"/>
</dbReference>
<dbReference type="KEGG" id="mgg:MPLG2_3766"/>
<evidence type="ECO:0000313" key="8">
    <source>
        <dbReference type="EMBL" id="SPD88796.1"/>
    </source>
</evidence>
<evidence type="ECO:0000313" key="9">
    <source>
        <dbReference type="Proteomes" id="UP000238164"/>
    </source>
</evidence>
<evidence type="ECO:0000256" key="2">
    <source>
        <dbReference type="ARBA" id="ARBA00007317"/>
    </source>
</evidence>
<name>A0A2N9JM13_9ACTN</name>
<keyword evidence="4 8" id="KW-0808">Transferase</keyword>
<dbReference type="AlphaFoldDB" id="A0A2N9JM13"/>
<dbReference type="InterPro" id="IPR000089">
    <property type="entry name" value="Biotin_lipoyl"/>
</dbReference>
<dbReference type="InterPro" id="IPR045257">
    <property type="entry name" value="E2/Pdx1"/>
</dbReference>
<keyword evidence="4 8" id="KW-0012">Acyltransferase</keyword>
<feature type="compositionally biased region" description="Low complexity" evidence="5">
    <location>
        <begin position="125"/>
        <end position="135"/>
    </location>
</feature>
<comment type="cofactor">
    <cofactor evidence="1 4">
        <name>(R)-lipoate</name>
        <dbReference type="ChEBI" id="CHEBI:83088"/>
    </cofactor>
</comment>
<dbReference type="Proteomes" id="UP000238164">
    <property type="component" value="Chromosome 1"/>
</dbReference>
<dbReference type="Gene3D" id="4.10.320.10">
    <property type="entry name" value="E3-binding domain"/>
    <property type="match status" value="1"/>
</dbReference>
<dbReference type="InterPro" id="IPR011053">
    <property type="entry name" value="Single_hybrid_motif"/>
</dbReference>
<evidence type="ECO:0000259" key="7">
    <source>
        <dbReference type="PROSITE" id="PS51826"/>
    </source>
</evidence>
<dbReference type="InterPro" id="IPR001078">
    <property type="entry name" value="2-oxoacid_DH_actylTfrase"/>
</dbReference>
<dbReference type="EMBL" id="LT985188">
    <property type="protein sequence ID" value="SPD88796.1"/>
    <property type="molecule type" value="Genomic_DNA"/>
</dbReference>
<keyword evidence="3 4" id="KW-0450">Lipoyl</keyword>
<dbReference type="OrthoDB" id="9805770at2"/>
<dbReference type="GO" id="GO:0045254">
    <property type="term" value="C:pyruvate dehydrogenase complex"/>
    <property type="evidence" value="ECO:0007669"/>
    <property type="project" value="InterPro"/>
</dbReference>